<dbReference type="GO" id="GO:0016020">
    <property type="term" value="C:membrane"/>
    <property type="evidence" value="ECO:0007669"/>
    <property type="project" value="InterPro"/>
</dbReference>
<dbReference type="EMBL" id="WKJQ01000001">
    <property type="protein sequence ID" value="MRW95644.1"/>
    <property type="molecule type" value="Genomic_DNA"/>
</dbReference>
<dbReference type="OrthoDB" id="331608at2157"/>
<evidence type="ECO:0000256" key="3">
    <source>
        <dbReference type="SAM" id="Phobius"/>
    </source>
</evidence>
<dbReference type="Gene3D" id="1.20.120.1760">
    <property type="match status" value="1"/>
</dbReference>
<accession>A0A6A8G394</accession>
<dbReference type="Pfam" id="PF01066">
    <property type="entry name" value="CDP-OH_P_transf"/>
    <property type="match status" value="1"/>
</dbReference>
<dbReference type="PROSITE" id="PS00379">
    <property type="entry name" value="CDP_ALCOHOL_P_TRANSF"/>
    <property type="match status" value="1"/>
</dbReference>
<feature type="transmembrane region" description="Helical" evidence="3">
    <location>
        <begin position="48"/>
        <end position="68"/>
    </location>
</feature>
<organism evidence="4 5">
    <name type="scientific">Haloferax marinum</name>
    <dbReference type="NCBI Taxonomy" id="2666143"/>
    <lineage>
        <taxon>Archaea</taxon>
        <taxon>Methanobacteriati</taxon>
        <taxon>Methanobacteriota</taxon>
        <taxon>Stenosarchaea group</taxon>
        <taxon>Halobacteria</taxon>
        <taxon>Halobacteriales</taxon>
        <taxon>Haloferacaceae</taxon>
        <taxon>Haloferax</taxon>
    </lineage>
</organism>
<keyword evidence="3" id="KW-0472">Membrane</keyword>
<feature type="transmembrane region" description="Helical" evidence="3">
    <location>
        <begin position="17"/>
        <end position="36"/>
    </location>
</feature>
<feature type="transmembrane region" description="Helical" evidence="3">
    <location>
        <begin position="125"/>
        <end position="148"/>
    </location>
</feature>
<dbReference type="RefSeq" id="WP_151109323.1">
    <property type="nucleotide sequence ID" value="NZ_WKJQ01000001.1"/>
</dbReference>
<sequence length="284" mass="29654">MSEALSSEATERTRGRLLGGGAVTLAATVSVGWGLTTASASSVSSTDAVTWTSATILVVVGLWAYTYIYAAENVADERGETAAVGDHVEYDTLGLPTGVTLFRGLLVAGIAGVGAVAALGVVTDWLAWGAAIGYGLAAALDAVDGFLARRLGRTTRLGQRLDTAVDAFGLLVAPLAGVVLGQLPWWYLSVGVARYVFVAGLWWRERTGRPTFDLPPRESRRVLAGLQMAVVPVALAPNVGDAWIPLVAGAAASGLLVGFGRDWLYVSGRLEAGVWDRPDTPTRD</sequence>
<evidence type="ECO:0000313" key="4">
    <source>
        <dbReference type="EMBL" id="MRW95644.1"/>
    </source>
</evidence>
<keyword evidence="1 2" id="KW-0808">Transferase</keyword>
<feature type="transmembrane region" description="Helical" evidence="3">
    <location>
        <begin position="242"/>
        <end position="260"/>
    </location>
</feature>
<dbReference type="GO" id="GO:0016780">
    <property type="term" value="F:phosphotransferase activity, for other substituted phosphate groups"/>
    <property type="evidence" value="ECO:0007669"/>
    <property type="project" value="InterPro"/>
</dbReference>
<dbReference type="InterPro" id="IPR043130">
    <property type="entry name" value="CDP-OH_PTrfase_TM_dom"/>
</dbReference>
<protein>
    <submittedName>
        <fullName evidence="4">CDP-alcohol phosphatidyltransferase family protein</fullName>
    </submittedName>
</protein>
<feature type="transmembrane region" description="Helical" evidence="3">
    <location>
        <begin position="100"/>
        <end position="119"/>
    </location>
</feature>
<comment type="similarity">
    <text evidence="2">Belongs to the CDP-alcohol phosphatidyltransferase class-I family.</text>
</comment>
<gene>
    <name evidence="4" type="ORF">GJR99_03525</name>
</gene>
<feature type="transmembrane region" description="Helical" evidence="3">
    <location>
        <begin position="160"/>
        <end position="179"/>
    </location>
</feature>
<dbReference type="GO" id="GO:0008654">
    <property type="term" value="P:phospholipid biosynthetic process"/>
    <property type="evidence" value="ECO:0007669"/>
    <property type="project" value="InterPro"/>
</dbReference>
<comment type="caution">
    <text evidence="4">The sequence shown here is derived from an EMBL/GenBank/DDBJ whole genome shotgun (WGS) entry which is preliminary data.</text>
</comment>
<evidence type="ECO:0000256" key="1">
    <source>
        <dbReference type="ARBA" id="ARBA00022679"/>
    </source>
</evidence>
<reference evidence="4 5" key="1">
    <citation type="submission" date="2019-11" db="EMBL/GenBank/DDBJ databases">
        <title>Whole genome sequence of Haloferax sp. MBLA0078.</title>
        <authorList>
            <person name="Seo M.-J."/>
            <person name="Cho E.-S."/>
        </authorList>
    </citation>
    <scope>NUCLEOTIDE SEQUENCE [LARGE SCALE GENOMIC DNA]</scope>
    <source>
        <strain evidence="4 5">MBLA0078</strain>
    </source>
</reference>
<evidence type="ECO:0000256" key="2">
    <source>
        <dbReference type="RuleBase" id="RU003750"/>
    </source>
</evidence>
<name>A0A6A8G394_9EURY</name>
<keyword evidence="5" id="KW-1185">Reference proteome</keyword>
<dbReference type="AlphaFoldDB" id="A0A6A8G394"/>
<proteinExistence type="inferred from homology"/>
<keyword evidence="3" id="KW-0812">Transmembrane</keyword>
<evidence type="ECO:0000313" key="5">
    <source>
        <dbReference type="Proteomes" id="UP000443423"/>
    </source>
</evidence>
<dbReference type="Proteomes" id="UP000443423">
    <property type="component" value="Unassembled WGS sequence"/>
</dbReference>
<dbReference type="InterPro" id="IPR048254">
    <property type="entry name" value="CDP_ALCOHOL_P_TRANSF_CS"/>
</dbReference>
<keyword evidence="3" id="KW-1133">Transmembrane helix</keyword>
<dbReference type="InterPro" id="IPR000462">
    <property type="entry name" value="CDP-OH_P_trans"/>
</dbReference>